<name>A0ABU7UW10_9GAMM</name>
<reference evidence="1 2" key="1">
    <citation type="submission" date="2024-01" db="EMBL/GenBank/DDBJ databases">
        <title>Novel species of the genus Luteimonas isolated from rivers.</title>
        <authorList>
            <person name="Lu H."/>
        </authorList>
    </citation>
    <scope>NUCLEOTIDE SEQUENCE [LARGE SCALE GENOMIC DNA]</scope>
    <source>
        <strain evidence="1 2">FXH3W</strain>
    </source>
</reference>
<keyword evidence="1" id="KW-0328">Glycosyltransferase</keyword>
<sequence>MISERDGASLSIRNWFHDAFPSNIAQIYSGGAVTETPAFPTHRLGAADRRFGRVFSLLKGQAQKAEELHESVCVGEAQKTKLNGLIMEIPRRLGKLILSMGIWEIVFKPRISPELDKFIQDFAPDVVVAQGFDLGFTWLPVQIHEQFGVPITTIIVDDWEPYLYRDAPRFLGMRGVVRRAFVRLLRKSDRRYCISAQMAREYGERYGLPFEVLMQTDHRRLLNSGRAKTFDPCRFVVAYSGSLGLKRWEGLRDLADALATLSKQGVSGELRVYAPSLPAEAVSLQRHHMVKLFPHLPDAQVLPVLSEADVVFLPESFDNAICKYIRLSVSTKAHLYMMTGAVPLVYGPAGIGTVEYARYEKWGMVVSEQGAEGLIGALRSIVDDRAMADRIVGTALKVFEANHAPASCAKI</sequence>
<dbReference type="EC" id="2.4.-.-" evidence="1"/>
<proteinExistence type="predicted"/>
<protein>
    <submittedName>
        <fullName evidence="1">Glycosyltransferase</fullName>
        <ecNumber evidence="1">2.4.-.-</ecNumber>
    </submittedName>
</protein>
<organism evidence="1 2">
    <name type="scientific">Aquilutibacter rugosus</name>
    <dbReference type="NCBI Taxonomy" id="3115820"/>
    <lineage>
        <taxon>Bacteria</taxon>
        <taxon>Pseudomonadati</taxon>
        <taxon>Pseudomonadota</taxon>
        <taxon>Gammaproteobacteria</taxon>
        <taxon>Lysobacterales</taxon>
        <taxon>Lysobacteraceae</taxon>
        <taxon>Aquilutibacter</taxon>
    </lineage>
</organism>
<evidence type="ECO:0000313" key="1">
    <source>
        <dbReference type="EMBL" id="MEF2154765.1"/>
    </source>
</evidence>
<gene>
    <name evidence="1" type="ORF">V3390_00705</name>
</gene>
<dbReference type="EMBL" id="JAZHBO010000001">
    <property type="protein sequence ID" value="MEF2154765.1"/>
    <property type="molecule type" value="Genomic_DNA"/>
</dbReference>
<comment type="caution">
    <text evidence="1">The sequence shown here is derived from an EMBL/GenBank/DDBJ whole genome shotgun (WGS) entry which is preliminary data.</text>
</comment>
<dbReference type="GO" id="GO:0016757">
    <property type="term" value="F:glycosyltransferase activity"/>
    <property type="evidence" value="ECO:0007669"/>
    <property type="project" value="UniProtKB-KW"/>
</dbReference>
<keyword evidence="2" id="KW-1185">Reference proteome</keyword>
<dbReference type="Gene3D" id="3.40.50.2000">
    <property type="entry name" value="Glycogen Phosphorylase B"/>
    <property type="match status" value="2"/>
</dbReference>
<dbReference type="Proteomes" id="UP001356170">
    <property type="component" value="Unassembled WGS sequence"/>
</dbReference>
<dbReference type="SUPFAM" id="SSF53756">
    <property type="entry name" value="UDP-Glycosyltransferase/glycogen phosphorylase"/>
    <property type="match status" value="1"/>
</dbReference>
<evidence type="ECO:0000313" key="2">
    <source>
        <dbReference type="Proteomes" id="UP001356170"/>
    </source>
</evidence>
<accession>A0ABU7UW10</accession>
<keyword evidence="1" id="KW-0808">Transferase</keyword>